<evidence type="ECO:0000256" key="6">
    <source>
        <dbReference type="ARBA" id="ARBA00023136"/>
    </source>
</evidence>
<feature type="transmembrane region" description="Helical" evidence="7">
    <location>
        <begin position="329"/>
        <end position="349"/>
    </location>
</feature>
<dbReference type="Proteomes" id="UP000018542">
    <property type="component" value="Chromosome"/>
</dbReference>
<dbReference type="HOGENOM" id="CLU_507802_0_0_5"/>
<feature type="transmembrane region" description="Helical" evidence="7">
    <location>
        <begin position="471"/>
        <end position="491"/>
    </location>
</feature>
<proteinExistence type="inferred from homology"/>
<dbReference type="Gene3D" id="1.20.1250.20">
    <property type="entry name" value="MFS general substrate transporter like domains"/>
    <property type="match status" value="1"/>
</dbReference>
<evidence type="ECO:0000256" key="7">
    <source>
        <dbReference type="SAM" id="Phobius"/>
    </source>
</evidence>
<dbReference type="AlphaFoldDB" id="V5SCW8"/>
<feature type="transmembrane region" description="Helical" evidence="7">
    <location>
        <begin position="268"/>
        <end position="285"/>
    </location>
</feature>
<comment type="similarity">
    <text evidence="2">Belongs to the major facilitator superfamily. Folate-biopterin transporter (TC 2.A.71) family.</text>
</comment>
<keyword evidence="3" id="KW-0813">Transport</keyword>
<keyword evidence="9" id="KW-1185">Reference proteome</keyword>
<name>V5SCW8_9HYPH</name>
<evidence type="ECO:0000256" key="3">
    <source>
        <dbReference type="ARBA" id="ARBA00022448"/>
    </source>
</evidence>
<dbReference type="OrthoDB" id="9764193at2"/>
<dbReference type="PATRIC" id="fig|1029756.8.peg.1629"/>
<evidence type="ECO:0000256" key="2">
    <source>
        <dbReference type="ARBA" id="ARBA00007015"/>
    </source>
</evidence>
<dbReference type="PANTHER" id="PTHR31585">
    <property type="entry name" value="FOLATE-BIOPTERIN TRANSPORTER 1, CHLOROPLASTIC"/>
    <property type="match status" value="1"/>
</dbReference>
<feature type="transmembrane region" description="Helical" evidence="7">
    <location>
        <begin position="404"/>
        <end position="424"/>
    </location>
</feature>
<dbReference type="KEGG" id="hni:W911_07790"/>
<accession>V5SCW8</accession>
<evidence type="ECO:0000256" key="1">
    <source>
        <dbReference type="ARBA" id="ARBA00004141"/>
    </source>
</evidence>
<evidence type="ECO:0000313" key="8">
    <source>
        <dbReference type="EMBL" id="AHB48317.1"/>
    </source>
</evidence>
<protein>
    <recommendedName>
        <fullName evidence="10">Folate-biopterin transporter</fullName>
    </recommendedName>
</protein>
<keyword evidence="6 7" id="KW-0472">Membrane</keyword>
<dbReference type="SUPFAM" id="SSF103473">
    <property type="entry name" value="MFS general substrate transporter"/>
    <property type="match status" value="1"/>
</dbReference>
<feature type="transmembrane region" description="Helical" evidence="7">
    <location>
        <begin position="31"/>
        <end position="55"/>
    </location>
</feature>
<feature type="transmembrane region" description="Helical" evidence="7">
    <location>
        <begin position="361"/>
        <end position="384"/>
    </location>
</feature>
<comment type="subcellular location">
    <subcellularLocation>
        <location evidence="1">Membrane</location>
        <topology evidence="1">Multi-pass membrane protein</topology>
    </subcellularLocation>
</comment>
<evidence type="ECO:0008006" key="10">
    <source>
        <dbReference type="Google" id="ProtNLM"/>
    </source>
</evidence>
<feature type="transmembrane region" description="Helical" evidence="7">
    <location>
        <begin position="182"/>
        <end position="206"/>
    </location>
</feature>
<reference evidence="8 9" key="1">
    <citation type="journal article" date="2014" name="Genome Announc.">
        <title>Complete Genome Sequence of Hyphomicrobium nitrativorans Strain NL23, a Denitrifying Bacterium Isolated from Biofilm of a Methanol-Fed Denitrification System Treating Seawater at the Montreal Biodome.</title>
        <authorList>
            <person name="Martineau C."/>
            <person name="Villeneuve C."/>
            <person name="Mauffrey F."/>
            <person name="Villemur R."/>
        </authorList>
    </citation>
    <scope>NUCLEOTIDE SEQUENCE [LARGE SCALE GENOMIC DNA]</scope>
    <source>
        <strain evidence="8">NL23</strain>
    </source>
</reference>
<dbReference type="GO" id="GO:0016020">
    <property type="term" value="C:membrane"/>
    <property type="evidence" value="ECO:0007669"/>
    <property type="project" value="UniProtKB-SubCell"/>
</dbReference>
<dbReference type="RefSeq" id="WP_023786942.1">
    <property type="nucleotide sequence ID" value="NC_022997.1"/>
</dbReference>
<organism evidence="8 9">
    <name type="scientific">Hyphomicrobium nitrativorans NL23</name>
    <dbReference type="NCBI Taxonomy" id="1029756"/>
    <lineage>
        <taxon>Bacteria</taxon>
        <taxon>Pseudomonadati</taxon>
        <taxon>Pseudomonadota</taxon>
        <taxon>Alphaproteobacteria</taxon>
        <taxon>Hyphomicrobiales</taxon>
        <taxon>Hyphomicrobiaceae</taxon>
        <taxon>Hyphomicrobium</taxon>
    </lineage>
</organism>
<feature type="transmembrane region" description="Helical" evidence="7">
    <location>
        <begin position="297"/>
        <end position="317"/>
    </location>
</feature>
<feature type="transmembrane region" description="Helical" evidence="7">
    <location>
        <begin position="212"/>
        <end position="231"/>
    </location>
</feature>
<evidence type="ECO:0000256" key="5">
    <source>
        <dbReference type="ARBA" id="ARBA00022989"/>
    </source>
</evidence>
<dbReference type="EMBL" id="CP006912">
    <property type="protein sequence ID" value="AHB48317.1"/>
    <property type="molecule type" value="Genomic_DNA"/>
</dbReference>
<feature type="transmembrane region" description="Helical" evidence="7">
    <location>
        <begin position="431"/>
        <end position="451"/>
    </location>
</feature>
<feature type="transmembrane region" description="Helical" evidence="7">
    <location>
        <begin position="243"/>
        <end position="262"/>
    </location>
</feature>
<evidence type="ECO:0000256" key="4">
    <source>
        <dbReference type="ARBA" id="ARBA00022692"/>
    </source>
</evidence>
<dbReference type="PANTHER" id="PTHR31585:SF0">
    <property type="entry name" value="FOLATE-BIOPTERIN TRANSPORTER 1, CHLOROPLASTIC"/>
    <property type="match status" value="1"/>
</dbReference>
<evidence type="ECO:0000313" key="9">
    <source>
        <dbReference type="Proteomes" id="UP000018542"/>
    </source>
</evidence>
<dbReference type="Pfam" id="PF03092">
    <property type="entry name" value="BT1"/>
    <property type="match status" value="1"/>
</dbReference>
<dbReference type="InterPro" id="IPR036259">
    <property type="entry name" value="MFS_trans_sf"/>
</dbReference>
<feature type="transmembrane region" description="Helical" evidence="7">
    <location>
        <begin position="99"/>
        <end position="125"/>
    </location>
</feature>
<dbReference type="STRING" id="1029756.W911_07790"/>
<dbReference type="InterPro" id="IPR039309">
    <property type="entry name" value="BT1"/>
</dbReference>
<sequence>MTDTTQPADTRLRQTLQTALLNPIRAFRLRYLPLLMVYFAYGALGIVTIAETFWIKSALTMTPAELAALSVWLTLPWTIKMVFGELVDAVPIMGSQRKVYVLIGGTLVAAGLITLAGAAGGWLVFAEPQNLYRLGSFLSVVGVVLQDVAADAMSTEVVDRENPDGTPRDPNDINRDLGMVQVLGRLALSFGMVAVAGISGLLASAFSYETVFLLGLVIPLISVSGALLIDITPTETRPVDWRILGGGIAFGAAVVAVATTGLPFGQEIVFVFSMAVVCAMLWRIVRDLDARTQETILYAAIIIFVFRATPLVGQGYTWFTIDVLGFDEAFQGTLNQIGAVLALAGTWLFSDAITRRPVPVVLFWLTIVGTVLSLPSLALTLGISEWTEATLGFGARTIAIIDTAASSPFMQLSMIPLLTLIAIYAPPTRRATWFALMSSLMNLALVASALQTKYVNQMLIVDRGSYENLPLLLGLVMTIGLVAPLAAILVFGRKLNGQRRQAGAQAGGAETQKAS</sequence>
<keyword evidence="5 7" id="KW-1133">Transmembrane helix</keyword>
<gene>
    <name evidence="8" type="ORF">W911_07790</name>
</gene>
<keyword evidence="4 7" id="KW-0812">Transmembrane</keyword>